<dbReference type="Proteomes" id="UP000320568">
    <property type="component" value="Segment"/>
</dbReference>
<name>A0A514A2T2_9CAUD</name>
<reference evidence="1 2" key="1">
    <citation type="submission" date="2019-05" db="EMBL/GenBank/DDBJ databases">
        <authorList>
            <person name="Le T.S."/>
            <person name="Kurtboke I."/>
        </authorList>
    </citation>
    <scope>NUCLEOTIDE SEQUENCE [LARGE SCALE GENOMIC DNA]</scope>
</reference>
<evidence type="ECO:0000313" key="2">
    <source>
        <dbReference type="Proteomes" id="UP000320568"/>
    </source>
</evidence>
<keyword evidence="2" id="KW-1185">Reference proteome</keyword>
<dbReference type="RefSeq" id="YP_009847911.1">
    <property type="nucleotide sequence ID" value="NC_048779.1"/>
</dbReference>
<evidence type="ECO:0000313" key="1">
    <source>
        <dbReference type="EMBL" id="QDH47569.1"/>
    </source>
</evidence>
<protein>
    <submittedName>
        <fullName evidence="1">Uncharacterized protein</fullName>
    </submittedName>
</protein>
<dbReference type="GeneID" id="55618310"/>
<accession>A0A514A2T2</accession>
<dbReference type="EMBL" id="MK905543">
    <property type="protein sequence ID" value="QDH47569.1"/>
    <property type="molecule type" value="Genomic_DNA"/>
</dbReference>
<dbReference type="KEGG" id="vg:55618310"/>
<sequence length="212" mass="24628">MMKDYYLQANADYMRVQFTSDRGDFWTCENRGGKPVWRDQLKYRPQEGDPERVMFGNRILYDNPMELSSSDMLDVAKTFNLEELQAGEYKMSPPSCYFYRQELTHWYGITEKGRIITISLSGSTLTIEDHGTEGNYFVDPDNEGTRVAETFGIFSADETLIWVMLVNMRAEVPKMVKTYFRDTDSVTVRAISYSEGLIEEWVGKFEKELEGL</sequence>
<organism evidence="1 2">
    <name type="scientific">Vibrio phage USC-1</name>
    <dbReference type="NCBI Taxonomy" id="2592615"/>
    <lineage>
        <taxon>Viruses</taxon>
        <taxon>Duplodnaviria</taxon>
        <taxon>Heunggongvirae</taxon>
        <taxon>Uroviricota</taxon>
        <taxon>Caudoviricetes</taxon>
        <taxon>Chimalliviridae</taxon>
        <taxon>Gorgonvirinae</taxon>
        <taxon>Aphroditevirus</taxon>
        <taxon>Aphroditevirus USC1</taxon>
    </lineage>
</organism>
<proteinExistence type="predicted"/>